<name>A0A137NST1_CONC2</name>
<evidence type="ECO:0000313" key="1">
    <source>
        <dbReference type="EMBL" id="KXN65837.1"/>
    </source>
</evidence>
<gene>
    <name evidence="1" type="ORF">CONCODRAFT_74080</name>
</gene>
<sequence>MEMSNKSDKLDFEDLNGTDVAQTLMRPLVQNTLNAFHNTGNLVSGFQRYLDIVELSNDGNCIIESDAPFTYEKDMDEYKIHPLQLAYHKLMDHVEAMTSGYPDIPLFHLERQPRKSKRVIIPRELPNLTSENNVYTIKLKNLYEHRLSLWEFGSYFGSLLVALSHEFDNIIVVKRKPKEIHQVLKHTWIGLPGIRSVTEITPQKYITLGSNFEELTQYFFNVRTSCIKQVFEVYGIKKAKKAIIQELLDIVGIEYKKQVEFVANKMCWQDPETKKWELLPITFTGHVKLNKGFIANMAFENSWKVLKDAAKERAVDECTSNAARIIFGKYGG</sequence>
<proteinExistence type="predicted"/>
<reference evidence="1 2" key="1">
    <citation type="journal article" date="2015" name="Genome Biol. Evol.">
        <title>Phylogenomic analyses indicate that early fungi evolved digesting cell walls of algal ancestors of land plants.</title>
        <authorList>
            <person name="Chang Y."/>
            <person name="Wang S."/>
            <person name="Sekimoto S."/>
            <person name="Aerts A.L."/>
            <person name="Choi C."/>
            <person name="Clum A."/>
            <person name="LaButti K.M."/>
            <person name="Lindquist E.A."/>
            <person name="Yee Ngan C."/>
            <person name="Ohm R.A."/>
            <person name="Salamov A.A."/>
            <person name="Grigoriev I.V."/>
            <person name="Spatafora J.W."/>
            <person name="Berbee M.L."/>
        </authorList>
    </citation>
    <scope>NUCLEOTIDE SEQUENCE [LARGE SCALE GENOMIC DNA]</scope>
    <source>
        <strain evidence="1 2">NRRL 28638</strain>
    </source>
</reference>
<dbReference type="SUPFAM" id="SSF64484">
    <property type="entry name" value="beta and beta-prime subunits of DNA dependent RNA-polymerase"/>
    <property type="match status" value="1"/>
</dbReference>
<dbReference type="Proteomes" id="UP000070444">
    <property type="component" value="Unassembled WGS sequence"/>
</dbReference>
<keyword evidence="2" id="KW-1185">Reference proteome</keyword>
<evidence type="ECO:0000313" key="2">
    <source>
        <dbReference type="Proteomes" id="UP000070444"/>
    </source>
</evidence>
<dbReference type="EMBL" id="KQ964809">
    <property type="protein sequence ID" value="KXN65837.1"/>
    <property type="molecule type" value="Genomic_DNA"/>
</dbReference>
<protein>
    <submittedName>
        <fullName evidence="1">Beta and beta-prime subunits of DNA dependent RNA-polymerase</fullName>
    </submittedName>
</protein>
<dbReference type="AlphaFoldDB" id="A0A137NST1"/>
<accession>A0A137NST1</accession>
<organism evidence="1 2">
    <name type="scientific">Conidiobolus coronatus (strain ATCC 28846 / CBS 209.66 / NRRL 28638)</name>
    <name type="common">Delacroixia coronata</name>
    <dbReference type="NCBI Taxonomy" id="796925"/>
    <lineage>
        <taxon>Eukaryota</taxon>
        <taxon>Fungi</taxon>
        <taxon>Fungi incertae sedis</taxon>
        <taxon>Zoopagomycota</taxon>
        <taxon>Entomophthoromycotina</taxon>
        <taxon>Entomophthoromycetes</taxon>
        <taxon>Entomophthorales</taxon>
        <taxon>Ancylistaceae</taxon>
        <taxon>Conidiobolus</taxon>
    </lineage>
</organism>